<name>A0ACB8Z2X2_ARCLA</name>
<evidence type="ECO:0000313" key="1">
    <source>
        <dbReference type="EMBL" id="KAI3692132.1"/>
    </source>
</evidence>
<proteinExistence type="predicted"/>
<comment type="caution">
    <text evidence="1">The sequence shown here is derived from an EMBL/GenBank/DDBJ whole genome shotgun (WGS) entry which is preliminary data.</text>
</comment>
<dbReference type="EMBL" id="CM042057">
    <property type="protein sequence ID" value="KAI3692132.1"/>
    <property type="molecule type" value="Genomic_DNA"/>
</dbReference>
<sequence length="70" mass="8174">MQIRKDGEEDDAVGDVDRRWRCRSKKVVVGKLQHWWQMEAGGDGDRRWSHGSLVVVEWWAGGRKKIEVVL</sequence>
<reference evidence="1 2" key="2">
    <citation type="journal article" date="2022" name="Mol. Ecol. Resour.">
        <title>The genomes of chicory, endive, great burdock and yacon provide insights into Asteraceae paleo-polyploidization history and plant inulin production.</title>
        <authorList>
            <person name="Fan W."/>
            <person name="Wang S."/>
            <person name="Wang H."/>
            <person name="Wang A."/>
            <person name="Jiang F."/>
            <person name="Liu H."/>
            <person name="Zhao H."/>
            <person name="Xu D."/>
            <person name="Zhang Y."/>
        </authorList>
    </citation>
    <scope>NUCLEOTIDE SEQUENCE [LARGE SCALE GENOMIC DNA]</scope>
    <source>
        <strain evidence="2">cv. Niubang</strain>
    </source>
</reference>
<evidence type="ECO:0000313" key="2">
    <source>
        <dbReference type="Proteomes" id="UP001055879"/>
    </source>
</evidence>
<reference evidence="2" key="1">
    <citation type="journal article" date="2022" name="Mol. Ecol. Resour.">
        <title>The genomes of chicory, endive, great burdock and yacon provide insights into Asteraceae palaeo-polyploidization history and plant inulin production.</title>
        <authorList>
            <person name="Fan W."/>
            <person name="Wang S."/>
            <person name="Wang H."/>
            <person name="Wang A."/>
            <person name="Jiang F."/>
            <person name="Liu H."/>
            <person name="Zhao H."/>
            <person name="Xu D."/>
            <person name="Zhang Y."/>
        </authorList>
    </citation>
    <scope>NUCLEOTIDE SEQUENCE [LARGE SCALE GENOMIC DNA]</scope>
    <source>
        <strain evidence="2">cv. Niubang</strain>
    </source>
</reference>
<protein>
    <submittedName>
        <fullName evidence="1">Uncharacterized protein</fullName>
    </submittedName>
</protein>
<gene>
    <name evidence="1" type="ORF">L6452_31941</name>
</gene>
<organism evidence="1 2">
    <name type="scientific">Arctium lappa</name>
    <name type="common">Greater burdock</name>
    <name type="synonym">Lappa major</name>
    <dbReference type="NCBI Taxonomy" id="4217"/>
    <lineage>
        <taxon>Eukaryota</taxon>
        <taxon>Viridiplantae</taxon>
        <taxon>Streptophyta</taxon>
        <taxon>Embryophyta</taxon>
        <taxon>Tracheophyta</taxon>
        <taxon>Spermatophyta</taxon>
        <taxon>Magnoliopsida</taxon>
        <taxon>eudicotyledons</taxon>
        <taxon>Gunneridae</taxon>
        <taxon>Pentapetalae</taxon>
        <taxon>asterids</taxon>
        <taxon>campanulids</taxon>
        <taxon>Asterales</taxon>
        <taxon>Asteraceae</taxon>
        <taxon>Carduoideae</taxon>
        <taxon>Cardueae</taxon>
        <taxon>Arctiinae</taxon>
        <taxon>Arctium</taxon>
    </lineage>
</organism>
<accession>A0ACB8Z2X2</accession>
<keyword evidence="2" id="KW-1185">Reference proteome</keyword>
<dbReference type="Proteomes" id="UP001055879">
    <property type="component" value="Linkage Group LG11"/>
</dbReference>